<accession>A0A0K9NIR5</accession>
<dbReference type="GO" id="GO:0009507">
    <property type="term" value="C:chloroplast"/>
    <property type="evidence" value="ECO:0000318"/>
    <property type="project" value="GO_Central"/>
</dbReference>
<evidence type="ECO:0000256" key="1">
    <source>
        <dbReference type="ARBA" id="ARBA00007692"/>
    </source>
</evidence>
<feature type="compositionally biased region" description="Polar residues" evidence="4">
    <location>
        <begin position="45"/>
        <end position="63"/>
    </location>
</feature>
<sequence>MICSHCNHFSISTSTFHGGMRSSSNNFFYIPTILRLTTVRIPHSINSDDTTTTPVSTEQTLDQDPSVFPRKQNSRSTALLMYLQSDDEGLELEDGGEVEEKERQKKRRMLEEIELIGKRSPRFPGAIDFPKSGVGFDSVVRGDDQALRQALEIKRGVAAEILKVSLRYNRISINYSNNLVSKLPQFVDLVLIEAAAMKGVSEFSHLTFNARAKSYIQSSGIVALVKWLKHNSMSYPQIGKLICMCPDNLTLVKETVEWLKSIYVKGEYLGYVLVKAGPIWERGMENLNEIIKYLVKNGVKRDWMGYVISRCPKLLTLSMEELEQRVMFYMEMGVKDNDFGTMVYDYPKALGFFSLDDMNTKVNYLKEFGLNTCDVGRLLAYKPQLMGCSIEQRWKPLVKYLYYLGVRRDGMKRMLMVKPMIFCVDLETTIAPKVRFLQDLGIQEETLGNVLVKFPALLTYSLYKKIRPVVIFLMTNAGVTEKNIGKVIALEPGLVGCSIVHKLDVNVKYFLSLGIRIRLLGEMIADFPMLLKYNLEILRPKYRYLRRVMVRPLRDAIEFPRYFSYSLEGRIIPRHATLVNNRINFKLRYMLGCSDKAFNERVKIEIEKRQNFESGYVNGNSFLSKEENSPLTKDDNQVVVIEEQ</sequence>
<dbReference type="OMA" id="MLLRYNI"/>
<dbReference type="EMBL" id="LFYR01002171">
    <property type="protein sequence ID" value="KMZ56523.1"/>
    <property type="molecule type" value="Genomic_DNA"/>
</dbReference>
<dbReference type="OrthoDB" id="637682at2759"/>
<evidence type="ECO:0000256" key="2">
    <source>
        <dbReference type="ARBA" id="ARBA00022472"/>
    </source>
</evidence>
<protein>
    <submittedName>
        <fullName evidence="5">Mitochondrial transcription termination factor family</fullName>
    </submittedName>
</protein>
<keyword evidence="3" id="KW-0809">Transit peptide</keyword>
<dbReference type="STRING" id="29655.A0A0K9NIR5"/>
<evidence type="ECO:0000313" key="6">
    <source>
        <dbReference type="Proteomes" id="UP000036987"/>
    </source>
</evidence>
<dbReference type="SMART" id="SM00733">
    <property type="entry name" value="Mterf"/>
    <property type="match status" value="8"/>
</dbReference>
<keyword evidence="2" id="KW-0806">Transcription termination</keyword>
<keyword evidence="2" id="KW-0805">Transcription regulation</keyword>
<dbReference type="GO" id="GO:0006353">
    <property type="term" value="P:DNA-templated transcription termination"/>
    <property type="evidence" value="ECO:0007669"/>
    <property type="project" value="UniProtKB-KW"/>
</dbReference>
<evidence type="ECO:0000313" key="5">
    <source>
        <dbReference type="EMBL" id="KMZ56523.1"/>
    </source>
</evidence>
<dbReference type="InterPro" id="IPR003690">
    <property type="entry name" value="MTERF"/>
</dbReference>
<reference evidence="6" key="1">
    <citation type="journal article" date="2016" name="Nature">
        <title>The genome of the seagrass Zostera marina reveals angiosperm adaptation to the sea.</title>
        <authorList>
            <person name="Olsen J.L."/>
            <person name="Rouze P."/>
            <person name="Verhelst B."/>
            <person name="Lin Y.-C."/>
            <person name="Bayer T."/>
            <person name="Collen J."/>
            <person name="Dattolo E."/>
            <person name="De Paoli E."/>
            <person name="Dittami S."/>
            <person name="Maumus F."/>
            <person name="Michel G."/>
            <person name="Kersting A."/>
            <person name="Lauritano C."/>
            <person name="Lohaus R."/>
            <person name="Toepel M."/>
            <person name="Tonon T."/>
            <person name="Vanneste K."/>
            <person name="Amirebrahimi M."/>
            <person name="Brakel J."/>
            <person name="Bostroem C."/>
            <person name="Chovatia M."/>
            <person name="Grimwood J."/>
            <person name="Jenkins J.W."/>
            <person name="Jueterbock A."/>
            <person name="Mraz A."/>
            <person name="Stam W.T."/>
            <person name="Tice H."/>
            <person name="Bornberg-Bauer E."/>
            <person name="Green P.J."/>
            <person name="Pearson G.A."/>
            <person name="Procaccini G."/>
            <person name="Duarte C.M."/>
            <person name="Schmutz J."/>
            <person name="Reusch T.B.H."/>
            <person name="Van de Peer Y."/>
        </authorList>
    </citation>
    <scope>NUCLEOTIDE SEQUENCE [LARGE SCALE GENOMIC DNA]</scope>
    <source>
        <strain evidence="6">cv. Finnish</strain>
    </source>
</reference>
<gene>
    <name evidence="5" type="ORF">ZOSMA_94G00490</name>
</gene>
<keyword evidence="2" id="KW-0804">Transcription</keyword>
<dbReference type="AlphaFoldDB" id="A0A0K9NIR5"/>
<organism evidence="5 6">
    <name type="scientific">Zostera marina</name>
    <name type="common">Eelgrass</name>
    <dbReference type="NCBI Taxonomy" id="29655"/>
    <lineage>
        <taxon>Eukaryota</taxon>
        <taxon>Viridiplantae</taxon>
        <taxon>Streptophyta</taxon>
        <taxon>Embryophyta</taxon>
        <taxon>Tracheophyta</taxon>
        <taxon>Spermatophyta</taxon>
        <taxon>Magnoliopsida</taxon>
        <taxon>Liliopsida</taxon>
        <taxon>Zosteraceae</taxon>
        <taxon>Zostera</taxon>
    </lineage>
</organism>
<dbReference type="PANTHER" id="PTHR13068:SF98">
    <property type="entry name" value="TRANSCRIPTION TERMINATION FACTOR MTERF2, CHLOROPLASTIC"/>
    <property type="match status" value="1"/>
</dbReference>
<dbReference type="Pfam" id="PF02536">
    <property type="entry name" value="mTERF"/>
    <property type="match status" value="1"/>
</dbReference>
<comment type="caution">
    <text evidence="5">The sequence shown here is derived from an EMBL/GenBank/DDBJ whole genome shotgun (WGS) entry which is preliminary data.</text>
</comment>
<dbReference type="Gene3D" id="1.25.70.10">
    <property type="entry name" value="Transcription termination factor 3, mitochondrial"/>
    <property type="match status" value="2"/>
</dbReference>
<evidence type="ECO:0000256" key="3">
    <source>
        <dbReference type="ARBA" id="ARBA00022946"/>
    </source>
</evidence>
<dbReference type="InterPro" id="IPR038538">
    <property type="entry name" value="MTERF_sf"/>
</dbReference>
<keyword evidence="6" id="KW-1185">Reference proteome</keyword>
<dbReference type="PANTHER" id="PTHR13068">
    <property type="entry name" value="CGI-12 PROTEIN-RELATED"/>
    <property type="match status" value="1"/>
</dbReference>
<evidence type="ECO:0000256" key="4">
    <source>
        <dbReference type="SAM" id="MobiDB-lite"/>
    </source>
</evidence>
<proteinExistence type="inferred from homology"/>
<comment type="similarity">
    <text evidence="1">Belongs to the mTERF family.</text>
</comment>
<dbReference type="Proteomes" id="UP000036987">
    <property type="component" value="Unassembled WGS sequence"/>
</dbReference>
<feature type="region of interest" description="Disordered" evidence="4">
    <location>
        <begin position="45"/>
        <end position="69"/>
    </location>
</feature>
<dbReference type="GO" id="GO:0003676">
    <property type="term" value="F:nucleic acid binding"/>
    <property type="evidence" value="ECO:0007669"/>
    <property type="project" value="InterPro"/>
</dbReference>
<name>A0A0K9NIR5_ZOSMR</name>